<organism evidence="2 3">
    <name type="scientific">Methylobacterium pseudosasicola</name>
    <dbReference type="NCBI Taxonomy" id="582667"/>
    <lineage>
        <taxon>Bacteria</taxon>
        <taxon>Pseudomonadati</taxon>
        <taxon>Pseudomonadota</taxon>
        <taxon>Alphaproteobacteria</taxon>
        <taxon>Hyphomicrobiales</taxon>
        <taxon>Methylobacteriaceae</taxon>
        <taxon>Methylobacterium</taxon>
    </lineage>
</organism>
<dbReference type="AlphaFoldDB" id="A0A1I4U0D4"/>
<reference evidence="3" key="1">
    <citation type="submission" date="2016-10" db="EMBL/GenBank/DDBJ databases">
        <authorList>
            <person name="Varghese N."/>
            <person name="Submissions S."/>
        </authorList>
    </citation>
    <scope>NUCLEOTIDE SEQUENCE [LARGE SCALE GENOMIC DNA]</scope>
    <source>
        <strain evidence="3">BL36</strain>
    </source>
</reference>
<gene>
    <name evidence="2" type="ORF">SAMN05192568_106110</name>
</gene>
<keyword evidence="1" id="KW-0175">Coiled coil</keyword>
<dbReference type="Proteomes" id="UP000199048">
    <property type="component" value="Unassembled WGS sequence"/>
</dbReference>
<dbReference type="EMBL" id="FOTK01000061">
    <property type="protein sequence ID" value="SFM82319.1"/>
    <property type="molecule type" value="Genomic_DNA"/>
</dbReference>
<accession>A0A1I4U0D4</accession>
<sequence length="109" mass="12563">MAEPYRSVTERCEILPVELHDRGETESARLPWEADARIRELQEEARSWRAVAERLETEMQELLRACDCEIRDQTNNRTASDKRSAAYAEGALRVAEGIAHRIREKAPAR</sequence>
<evidence type="ECO:0000313" key="2">
    <source>
        <dbReference type="EMBL" id="SFM82319.1"/>
    </source>
</evidence>
<proteinExistence type="predicted"/>
<dbReference type="STRING" id="582667.SAMN05192568_106110"/>
<keyword evidence="3" id="KW-1185">Reference proteome</keyword>
<feature type="coiled-coil region" evidence="1">
    <location>
        <begin position="38"/>
        <end position="72"/>
    </location>
</feature>
<evidence type="ECO:0000256" key="1">
    <source>
        <dbReference type="SAM" id="Coils"/>
    </source>
</evidence>
<protein>
    <submittedName>
        <fullName evidence="2">Uncharacterized protein</fullName>
    </submittedName>
</protein>
<dbReference type="RefSeq" id="WP_092046510.1">
    <property type="nucleotide sequence ID" value="NZ_FOTK01000061.1"/>
</dbReference>
<name>A0A1I4U0D4_9HYPH</name>
<evidence type="ECO:0000313" key="3">
    <source>
        <dbReference type="Proteomes" id="UP000199048"/>
    </source>
</evidence>